<name>A0A8H6CCM5_9LECA</name>
<dbReference type="Proteomes" id="UP000593566">
    <property type="component" value="Unassembled WGS sequence"/>
</dbReference>
<evidence type="ECO:0000313" key="3">
    <source>
        <dbReference type="Proteomes" id="UP000593566"/>
    </source>
</evidence>
<feature type="region of interest" description="Disordered" evidence="1">
    <location>
        <begin position="44"/>
        <end position="69"/>
    </location>
</feature>
<evidence type="ECO:0000313" key="2">
    <source>
        <dbReference type="EMBL" id="KAF6220846.1"/>
    </source>
</evidence>
<reference evidence="2 3" key="1">
    <citation type="journal article" date="2020" name="Genomics">
        <title>Complete, high-quality genomes from long-read metagenomic sequencing of two wolf lichen thalli reveals enigmatic genome architecture.</title>
        <authorList>
            <person name="McKenzie S.K."/>
            <person name="Walston R.F."/>
            <person name="Allen J.L."/>
        </authorList>
    </citation>
    <scope>NUCLEOTIDE SEQUENCE [LARGE SCALE GENOMIC DNA]</scope>
    <source>
        <strain evidence="2">WasteWater1</strain>
    </source>
</reference>
<organism evidence="2 3">
    <name type="scientific">Letharia lupina</name>
    <dbReference type="NCBI Taxonomy" id="560253"/>
    <lineage>
        <taxon>Eukaryota</taxon>
        <taxon>Fungi</taxon>
        <taxon>Dikarya</taxon>
        <taxon>Ascomycota</taxon>
        <taxon>Pezizomycotina</taxon>
        <taxon>Lecanoromycetes</taxon>
        <taxon>OSLEUM clade</taxon>
        <taxon>Lecanoromycetidae</taxon>
        <taxon>Lecanorales</taxon>
        <taxon>Lecanorineae</taxon>
        <taxon>Parmeliaceae</taxon>
        <taxon>Letharia</taxon>
    </lineage>
</organism>
<feature type="compositionally biased region" description="Acidic residues" evidence="1">
    <location>
        <begin position="58"/>
        <end position="69"/>
    </location>
</feature>
<comment type="caution">
    <text evidence="2">The sequence shown here is derived from an EMBL/GenBank/DDBJ whole genome shotgun (WGS) entry which is preliminary data.</text>
</comment>
<evidence type="ECO:0000256" key="1">
    <source>
        <dbReference type="SAM" id="MobiDB-lite"/>
    </source>
</evidence>
<proteinExistence type="predicted"/>
<feature type="compositionally biased region" description="Basic and acidic residues" evidence="1">
    <location>
        <begin position="48"/>
        <end position="57"/>
    </location>
</feature>
<dbReference type="GeneID" id="59330939"/>
<dbReference type="EMBL" id="JACCJB010000015">
    <property type="protein sequence ID" value="KAF6220846.1"/>
    <property type="molecule type" value="Genomic_DNA"/>
</dbReference>
<keyword evidence="3" id="KW-1185">Reference proteome</keyword>
<dbReference type="RefSeq" id="XP_037150281.1">
    <property type="nucleotide sequence ID" value="XM_037293452.1"/>
</dbReference>
<gene>
    <name evidence="2" type="ORF">HO133_002526</name>
</gene>
<accession>A0A8H6CCM5</accession>
<dbReference type="AlphaFoldDB" id="A0A8H6CCM5"/>
<sequence length="69" mass="7806">MPENLEREGWAARRTCRESFSEDFGDADRKEFDLGSTLVGKNIPKKMCGPEHGLDKESADDEEGDEDEE</sequence>
<protein>
    <submittedName>
        <fullName evidence="2">Uncharacterized protein</fullName>
    </submittedName>
</protein>